<dbReference type="EMBL" id="CP091430">
    <property type="protein sequence ID" value="UVI31982.1"/>
    <property type="molecule type" value="Genomic_DNA"/>
</dbReference>
<feature type="signal peptide" evidence="4">
    <location>
        <begin position="1"/>
        <end position="27"/>
    </location>
</feature>
<dbReference type="SUPFAM" id="SSF48452">
    <property type="entry name" value="TPR-like"/>
    <property type="match status" value="1"/>
</dbReference>
<keyword evidence="3" id="KW-0472">Membrane</keyword>
<keyword evidence="3" id="KW-0812">Transmembrane</keyword>
<organism evidence="5 6">
    <name type="scientific">Paenibacillus spongiae</name>
    <dbReference type="NCBI Taxonomy" id="2909671"/>
    <lineage>
        <taxon>Bacteria</taxon>
        <taxon>Bacillati</taxon>
        <taxon>Bacillota</taxon>
        <taxon>Bacilli</taxon>
        <taxon>Bacillales</taxon>
        <taxon>Paenibacillaceae</taxon>
        <taxon>Paenibacillus</taxon>
    </lineage>
</organism>
<evidence type="ECO:0000313" key="6">
    <source>
        <dbReference type="Proteomes" id="UP001057877"/>
    </source>
</evidence>
<protein>
    <submittedName>
        <fullName evidence="5">Gluconolactonase</fullName>
    </submittedName>
</protein>
<gene>
    <name evidence="5" type="ORF">L1F29_09265</name>
</gene>
<sequence>MMKTIRMVLLLAIAVLLTGTGSPSILAAPYDSYNYSYWEEAVPAPAPYLPSKVISGEDLDIGGLNSPQDMFVSEDRLIYIADTGNNRIVVLDADWKLIRTISEFERSGKRDGFNKPTGIFVKPDGTLYVADSDNKRVVMLTSEGEYIKQIDRPVSDVLPKDFAFNPLKVAVDRADRVYIVAKGVFEGIMQIDSSGAFIGYLGTNTVTANVTDYFWKMVSTKAQRAQMALFVPTEFTNMDMDAKDFVFTTNIDKNVNNPIKRLNPSGSDVLKRYGYFGVSGDLLFPLSGLQSGPSQFSDIKAGSDGTYSALDSLRGRIFTYDEEGNLLYIFGQIGSVRGTFKTPTALEKIRDQYLVLDAGHNRISVFSPTRFGGLVNRATQLHYEGREQEAAEEWRKVLALNANYDLAYIGLGKASLREHDYKEAMRNFELGMNRKYYAVAYSRYRKQMLQENLGAAFTAVALLGAAFAAWYAYRRFKSRRSISHEA</sequence>
<reference evidence="5" key="1">
    <citation type="submission" date="2022-01" db="EMBL/GenBank/DDBJ databases">
        <title>Paenibacillus spongiae sp. nov., isolated from marine sponge.</title>
        <authorList>
            <person name="Li Z."/>
            <person name="Zhang M."/>
        </authorList>
    </citation>
    <scope>NUCLEOTIDE SEQUENCE</scope>
    <source>
        <strain evidence="5">PHS-Z3</strain>
    </source>
</reference>
<name>A0ABY5SDF0_9BACL</name>
<feature type="transmembrane region" description="Helical" evidence="3">
    <location>
        <begin position="453"/>
        <end position="473"/>
    </location>
</feature>
<dbReference type="InterPro" id="IPR011990">
    <property type="entry name" value="TPR-like_helical_dom_sf"/>
</dbReference>
<dbReference type="PROSITE" id="PS51125">
    <property type="entry name" value="NHL"/>
    <property type="match status" value="2"/>
</dbReference>
<keyword evidence="4" id="KW-0732">Signal</keyword>
<feature type="repeat" description="NHL" evidence="2">
    <location>
        <begin position="62"/>
        <end position="94"/>
    </location>
</feature>
<keyword evidence="3" id="KW-1133">Transmembrane helix</keyword>
<evidence type="ECO:0000313" key="5">
    <source>
        <dbReference type="EMBL" id="UVI31982.1"/>
    </source>
</evidence>
<feature type="chain" id="PRO_5045583055" evidence="4">
    <location>
        <begin position="28"/>
        <end position="486"/>
    </location>
</feature>
<feature type="repeat" description="NHL" evidence="2">
    <location>
        <begin position="101"/>
        <end position="143"/>
    </location>
</feature>
<dbReference type="InterPro" id="IPR050952">
    <property type="entry name" value="TRIM-NHL_E3_ligases"/>
</dbReference>
<proteinExistence type="predicted"/>
<dbReference type="PANTHER" id="PTHR24104">
    <property type="entry name" value="E3 UBIQUITIN-PROTEIN LIGASE NHLRC1-RELATED"/>
    <property type="match status" value="1"/>
</dbReference>
<dbReference type="SUPFAM" id="SSF101898">
    <property type="entry name" value="NHL repeat"/>
    <property type="match status" value="1"/>
</dbReference>
<dbReference type="RefSeq" id="WP_258388042.1">
    <property type="nucleotide sequence ID" value="NZ_CP091430.1"/>
</dbReference>
<dbReference type="Proteomes" id="UP001057877">
    <property type="component" value="Chromosome"/>
</dbReference>
<evidence type="ECO:0000256" key="1">
    <source>
        <dbReference type="ARBA" id="ARBA00022737"/>
    </source>
</evidence>
<dbReference type="Gene3D" id="2.120.10.30">
    <property type="entry name" value="TolB, C-terminal domain"/>
    <property type="match status" value="2"/>
</dbReference>
<evidence type="ECO:0000256" key="4">
    <source>
        <dbReference type="SAM" id="SignalP"/>
    </source>
</evidence>
<keyword evidence="1" id="KW-0677">Repeat</keyword>
<dbReference type="InterPro" id="IPR011042">
    <property type="entry name" value="6-blade_b-propeller_TolB-like"/>
</dbReference>
<accession>A0ABY5SDF0</accession>
<dbReference type="InterPro" id="IPR001258">
    <property type="entry name" value="NHL_repeat"/>
</dbReference>
<dbReference type="PANTHER" id="PTHR24104:SF25">
    <property type="entry name" value="PROTEIN LIN-41"/>
    <property type="match status" value="1"/>
</dbReference>
<keyword evidence="6" id="KW-1185">Reference proteome</keyword>
<evidence type="ECO:0000256" key="3">
    <source>
        <dbReference type="SAM" id="Phobius"/>
    </source>
</evidence>
<dbReference type="CDD" id="cd05819">
    <property type="entry name" value="NHL"/>
    <property type="match status" value="1"/>
</dbReference>
<evidence type="ECO:0000256" key="2">
    <source>
        <dbReference type="PROSITE-ProRule" id="PRU00504"/>
    </source>
</evidence>
<dbReference type="Gene3D" id="1.25.40.10">
    <property type="entry name" value="Tetratricopeptide repeat domain"/>
    <property type="match status" value="1"/>
</dbReference>